<dbReference type="RefSeq" id="XP_022513172.1">
    <property type="nucleotide sequence ID" value="XM_022654572.1"/>
</dbReference>
<dbReference type="SUPFAM" id="SSF48452">
    <property type="entry name" value="TPR-like"/>
    <property type="match status" value="2"/>
</dbReference>
<dbReference type="PANTHER" id="PTHR46082">
    <property type="entry name" value="ATP/GTP-BINDING PROTEIN-RELATED"/>
    <property type="match status" value="1"/>
</dbReference>
<sequence>MPSLPIEEYQVGWVCALPKELTAARVMLDEEHEPYSNQVPHDNNNYVLGRIHGHNVVMACLPAGVYGTVSAATVATNMLRTFTGIRFGLMVGIGGGIPGSHKGGDIRLGDVVVSQPDGTHGGVVQYDLRTNLGDGVFEQKGMLRPPPTLLLTALANLQSKHQMYGSQIPEILSAMVQRFPRLAKGGYVHPGVENDTLFCSNIEGHQDGGHCTECQNGIVDRQPREDHSPEVHYGVIASGNELMKNVVERARLGREFGAKCVEMEAAGLMPDFPCVVVRGICDYADSHTNDVWQEYAAATAAGFAKELLAIVKPAEVMSVKQAAEVMKYNLGLNLYDAPDMNEDFFIGRQSEIHRMESILQPQSDTVDSRRKVLVLGGMGGIGKTQLAISYAKRHRSDYSSVFWLNATSEVSLQTSLRNVAHRVLPPETVGKLDGEQIRVSISNWLSEHDNTRWLLIFDNYDDPDEYSLHTYFSYVAQGSVIVTTRQPGRVNGVEVRVQSMSKEDDSLRILATRSGRDNAESDQDARLLAQRLEGHPLALATAGAFLSQSSISFGQYLRQYHARWKVIDSMEALPEYPSRTLYMTWTLSFTRIEQQCPRAAHLLRFLAYLDHQDVWFQLFTRVQGDNRPAWFTELAGDECVFEDTMHILTRYCLVEAHYQTGSYSLHVCVHDWTLEGLNQPIDARQYWLAFDCVASHVDKDENWDHLSTIRYRPITRHAERLVHGRFRTAANRNDSVRIRLDAMVLLAQLLRYQVRFNAAEQMYIQALQGYEEALGPDHISTLDTVNDLGGLYNVQGKLVEAEKMFVRALQGFEKVLGPDYILTLDTVNNLGLFYNAHGKLVEAEKMFVRALQGFKKALGPDHILTLNTVNNLGRLYIAQGKLVEAEKMFVRALQGFKKALGPDYISTLDTVNNLGLLYIAQDKLVEAEKMFVRALQGCEEILGPDHISTLHTVNNLGLLYTAQDKLVEAEKMFVRALQGCEEVLGPDHLSTLYAVGSLGLLYNAQGKLVEAEKMFVRALQGYEEAFGVERVSSYLPALSTIFSFGNLYAQTDRTDTAKEMYTRALSGYAAVQGPSSKRCIEIQDRLQALQLTPSESDTQHTPTESGNTEQNLVYRNFSTDQEDD</sequence>
<reference evidence="4 5" key="1">
    <citation type="submission" date="2016-03" db="EMBL/GenBank/DDBJ databases">
        <title>Draft genome sequence of the Fonsecaea monophora CBS 269.37.</title>
        <authorList>
            <person name="Bombassaro A."/>
            <person name="Vinicius W.A."/>
            <person name="De Hoog S."/>
            <person name="Sun J."/>
            <person name="Souza E.M."/>
            <person name="Raittz R.T."/>
            <person name="Costa F."/>
            <person name="Leao A.C."/>
            <person name="Tadra-Sfeir M.Z."/>
            <person name="Baura V."/>
            <person name="Balsanelli E."/>
            <person name="Pedrosa F.O."/>
            <person name="Moreno L.F."/>
            <person name="Steffens M.B."/>
            <person name="Xi L."/>
            <person name="Bocca A.L."/>
            <person name="Felipe M.S."/>
            <person name="Teixeira M."/>
            <person name="Telles Filho F.Q."/>
            <person name="Azevedo C.M."/>
            <person name="Gomes R."/>
            <person name="Vicente V.A."/>
        </authorList>
    </citation>
    <scope>NUCLEOTIDE SEQUENCE [LARGE SCALE GENOMIC DNA]</scope>
    <source>
        <strain evidence="4 5">CBS 269.37</strain>
    </source>
</reference>
<protein>
    <recommendedName>
        <fullName evidence="6">Nucleoside phosphorylase domain-containing protein</fullName>
    </recommendedName>
</protein>
<evidence type="ECO:0000259" key="3">
    <source>
        <dbReference type="Pfam" id="PF01048"/>
    </source>
</evidence>
<dbReference type="InterPro" id="IPR035994">
    <property type="entry name" value="Nucleoside_phosphorylase_sf"/>
</dbReference>
<dbReference type="Proteomes" id="UP000077002">
    <property type="component" value="Unassembled WGS sequence"/>
</dbReference>
<dbReference type="GO" id="GO:0003824">
    <property type="term" value="F:catalytic activity"/>
    <property type="evidence" value="ECO:0007669"/>
    <property type="project" value="InterPro"/>
</dbReference>
<name>A0A177FC97_9EURO</name>
<dbReference type="AlphaFoldDB" id="A0A177FC97"/>
<feature type="domain" description="Nucleoside phosphorylase" evidence="3">
    <location>
        <begin position="223"/>
        <end position="311"/>
    </location>
</feature>
<feature type="domain" description="NB-ARC" evidence="2">
    <location>
        <begin position="370"/>
        <end position="498"/>
    </location>
</feature>
<dbReference type="PANTHER" id="PTHR46082:SF6">
    <property type="entry name" value="AAA+ ATPASE DOMAIN-CONTAINING PROTEIN-RELATED"/>
    <property type="match status" value="1"/>
</dbReference>
<dbReference type="SUPFAM" id="SSF52540">
    <property type="entry name" value="P-loop containing nucleoside triphosphate hydrolases"/>
    <property type="match status" value="1"/>
</dbReference>
<accession>A0A177FC97</accession>
<dbReference type="Gene3D" id="1.25.40.10">
    <property type="entry name" value="Tetratricopeptide repeat domain"/>
    <property type="match status" value="2"/>
</dbReference>
<evidence type="ECO:0000256" key="1">
    <source>
        <dbReference type="SAM" id="MobiDB-lite"/>
    </source>
</evidence>
<dbReference type="GeneID" id="34599769"/>
<dbReference type="Pfam" id="PF01048">
    <property type="entry name" value="PNP_UDP_1"/>
    <property type="match status" value="1"/>
</dbReference>
<dbReference type="InterPro" id="IPR027417">
    <property type="entry name" value="P-loop_NTPase"/>
</dbReference>
<evidence type="ECO:0000259" key="2">
    <source>
        <dbReference type="Pfam" id="PF00931"/>
    </source>
</evidence>
<organism evidence="4 5">
    <name type="scientific">Fonsecaea monophora</name>
    <dbReference type="NCBI Taxonomy" id="254056"/>
    <lineage>
        <taxon>Eukaryota</taxon>
        <taxon>Fungi</taxon>
        <taxon>Dikarya</taxon>
        <taxon>Ascomycota</taxon>
        <taxon>Pezizomycotina</taxon>
        <taxon>Eurotiomycetes</taxon>
        <taxon>Chaetothyriomycetidae</taxon>
        <taxon>Chaetothyriales</taxon>
        <taxon>Herpotrichiellaceae</taxon>
        <taxon>Fonsecaea</taxon>
    </lineage>
</organism>
<proteinExistence type="predicted"/>
<dbReference type="OrthoDB" id="4161066at2759"/>
<dbReference type="EMBL" id="LVKK01000026">
    <property type="protein sequence ID" value="OAG41220.1"/>
    <property type="molecule type" value="Genomic_DNA"/>
</dbReference>
<dbReference type="InterPro" id="IPR002182">
    <property type="entry name" value="NB-ARC"/>
</dbReference>
<dbReference type="GO" id="GO:0043531">
    <property type="term" value="F:ADP binding"/>
    <property type="evidence" value="ECO:0007669"/>
    <property type="project" value="InterPro"/>
</dbReference>
<dbReference type="InterPro" id="IPR000845">
    <property type="entry name" value="Nucleoside_phosphorylase_d"/>
</dbReference>
<comment type="caution">
    <text evidence="4">The sequence shown here is derived from an EMBL/GenBank/DDBJ whole genome shotgun (WGS) entry which is preliminary data.</text>
</comment>
<dbReference type="SUPFAM" id="SSF53167">
    <property type="entry name" value="Purine and uridine phosphorylases"/>
    <property type="match status" value="1"/>
</dbReference>
<keyword evidence="5" id="KW-1185">Reference proteome</keyword>
<dbReference type="Gene3D" id="3.40.50.300">
    <property type="entry name" value="P-loop containing nucleotide triphosphate hydrolases"/>
    <property type="match status" value="1"/>
</dbReference>
<evidence type="ECO:0008006" key="6">
    <source>
        <dbReference type="Google" id="ProtNLM"/>
    </source>
</evidence>
<dbReference type="Pfam" id="PF13424">
    <property type="entry name" value="TPR_12"/>
    <property type="match status" value="3"/>
</dbReference>
<evidence type="ECO:0000313" key="4">
    <source>
        <dbReference type="EMBL" id="OAG41220.1"/>
    </source>
</evidence>
<dbReference type="Pfam" id="PF13374">
    <property type="entry name" value="TPR_10"/>
    <property type="match status" value="1"/>
</dbReference>
<dbReference type="GO" id="GO:0009116">
    <property type="term" value="P:nucleoside metabolic process"/>
    <property type="evidence" value="ECO:0007669"/>
    <property type="project" value="InterPro"/>
</dbReference>
<dbReference type="InterPro" id="IPR019734">
    <property type="entry name" value="TPR_rpt"/>
</dbReference>
<evidence type="ECO:0000313" key="5">
    <source>
        <dbReference type="Proteomes" id="UP000077002"/>
    </source>
</evidence>
<dbReference type="Gene3D" id="3.40.50.1580">
    <property type="entry name" value="Nucleoside phosphorylase domain"/>
    <property type="match status" value="1"/>
</dbReference>
<dbReference type="InterPro" id="IPR011990">
    <property type="entry name" value="TPR-like_helical_dom_sf"/>
</dbReference>
<dbReference type="Pfam" id="PF00931">
    <property type="entry name" value="NB-ARC"/>
    <property type="match status" value="1"/>
</dbReference>
<dbReference type="InterPro" id="IPR053137">
    <property type="entry name" value="NLR-like"/>
</dbReference>
<feature type="region of interest" description="Disordered" evidence="1">
    <location>
        <begin position="1091"/>
        <end position="1124"/>
    </location>
</feature>
<gene>
    <name evidence="4" type="ORF">AYO21_04600</name>
</gene>
<dbReference type="SMART" id="SM00028">
    <property type="entry name" value="TPR"/>
    <property type="match status" value="8"/>
</dbReference>